<accession>A0A1X1CU27</accession>
<evidence type="ECO:0000313" key="5">
    <source>
        <dbReference type="Proteomes" id="UP000193558"/>
    </source>
</evidence>
<gene>
    <name evidence="4" type="ORF">HA51_17075</name>
</gene>
<feature type="transmembrane region" description="Helical" evidence="1">
    <location>
        <begin position="78"/>
        <end position="97"/>
    </location>
</feature>
<dbReference type="OrthoDB" id="9767863at2"/>
<dbReference type="PANTHER" id="PTHR23028:SF53">
    <property type="entry name" value="ACYL_TRANSF_3 DOMAIN-CONTAINING PROTEIN"/>
    <property type="match status" value="1"/>
</dbReference>
<dbReference type="GO" id="GO:0016020">
    <property type="term" value="C:membrane"/>
    <property type="evidence" value="ECO:0007669"/>
    <property type="project" value="TreeGrafter"/>
</dbReference>
<dbReference type="Proteomes" id="UP000193558">
    <property type="component" value="Unassembled WGS sequence"/>
</dbReference>
<feature type="transmembrane region" description="Helical" evidence="1">
    <location>
        <begin position="343"/>
        <end position="364"/>
    </location>
</feature>
<feature type="transmembrane region" description="Helical" evidence="1">
    <location>
        <begin position="138"/>
        <end position="161"/>
    </location>
</feature>
<sequence length="650" mass="72183">MTANIPHRYRADIDGLRAVAILLVVLFHSGVTALQGGFIGVDLFFVISGFLIGGIISKEIAEKRFSFYQFYLRRIRRIAPALFFMMTILLALGFILLSPLEFSQLAKYSVAVFISVPNMLLLKSGDYFSTDSDLNPLLMTWSLGIEEQFYIVLPFILLLAVRLRRSMVSVVLTISVVSFVACIWLTSIDSTQAFYLLPTRAWELGAGVLLALWKPQPVTGRAASLMNLLGWLLIIASSVLISSDDRFPGWVAIIPVVAGCLMIGARSELNQLLLENSLMRFIGKISYSWYLWHWPLLSLARICSDNPLTVWQGLLISTFALGIAWISWRFVEQPFRQARAGTRWVIPGYCASSLLAAGAMVLLWQTGGMKSRVSELVVNADSWKISAQRNPCLLSYGANLPSRDTECQPNTSRPGIALIGDSHAAALRASVSGYALRQDKPLYQLTKASCPFLIGATRVVNQVPNHAQQCITFNQKVLQMVMSDKIDEVVISAYWASGMSLLPGAGYREIGHPEKSNLEALQAGMDRVIAQLKQAGKKVTVIEDAPSVDVDPLRYSNNRNMPIRRELSAWLGKWEAPPLLSERTILFQFPEEAVEKLLQAYKQQGVRVLSLRENLCNQQGCMITSEGLPLYYDNNHLSPAGGDIALGKNW</sequence>
<feature type="transmembrane region" description="Helical" evidence="1">
    <location>
        <begin position="37"/>
        <end position="57"/>
    </location>
</feature>
<dbReference type="InterPro" id="IPR002656">
    <property type="entry name" value="Acyl_transf_3_dom"/>
</dbReference>
<dbReference type="AlphaFoldDB" id="A0A1X1CU27"/>
<keyword evidence="1" id="KW-0812">Transmembrane</keyword>
<feature type="domain" description="SGNH" evidence="3">
    <location>
        <begin position="405"/>
        <end position="641"/>
    </location>
</feature>
<comment type="caution">
    <text evidence="4">The sequence shown here is derived from an EMBL/GenBank/DDBJ whole genome shotgun (WGS) entry which is preliminary data.</text>
</comment>
<dbReference type="Pfam" id="PF01757">
    <property type="entry name" value="Acyl_transf_3"/>
    <property type="match status" value="1"/>
</dbReference>
<keyword evidence="4" id="KW-0012">Acyltransferase</keyword>
<organism evidence="4 5">
    <name type="scientific">Pantoea rwandensis</name>
    <dbReference type="NCBI Taxonomy" id="1076550"/>
    <lineage>
        <taxon>Bacteria</taxon>
        <taxon>Pseudomonadati</taxon>
        <taxon>Pseudomonadota</taxon>
        <taxon>Gammaproteobacteria</taxon>
        <taxon>Enterobacterales</taxon>
        <taxon>Erwiniaceae</taxon>
        <taxon>Pantoea</taxon>
    </lineage>
</organism>
<dbReference type="GO" id="GO:0009103">
    <property type="term" value="P:lipopolysaccharide biosynthetic process"/>
    <property type="evidence" value="ECO:0007669"/>
    <property type="project" value="TreeGrafter"/>
</dbReference>
<dbReference type="Pfam" id="PF19040">
    <property type="entry name" value="SGNH"/>
    <property type="match status" value="1"/>
</dbReference>
<protein>
    <submittedName>
        <fullName evidence="4">Acyltransferase</fullName>
    </submittedName>
</protein>
<feature type="transmembrane region" description="Helical" evidence="1">
    <location>
        <begin position="310"/>
        <end position="331"/>
    </location>
</feature>
<evidence type="ECO:0000256" key="1">
    <source>
        <dbReference type="SAM" id="Phobius"/>
    </source>
</evidence>
<feature type="transmembrane region" description="Helical" evidence="1">
    <location>
        <begin position="225"/>
        <end position="241"/>
    </location>
</feature>
<keyword evidence="1" id="KW-1133">Transmembrane helix</keyword>
<keyword evidence="1" id="KW-0472">Membrane</keyword>
<feature type="transmembrane region" description="Helical" evidence="1">
    <location>
        <begin position="12"/>
        <end position="31"/>
    </location>
</feature>
<name>A0A1X1CU27_9GAMM</name>
<dbReference type="RefSeq" id="WP_084935843.1">
    <property type="nucleotide sequence ID" value="NZ_MLFR01000019.1"/>
</dbReference>
<evidence type="ECO:0000259" key="3">
    <source>
        <dbReference type="Pfam" id="PF19040"/>
    </source>
</evidence>
<dbReference type="InterPro" id="IPR050879">
    <property type="entry name" value="Acyltransferase_3"/>
</dbReference>
<dbReference type="InterPro" id="IPR043968">
    <property type="entry name" value="SGNH"/>
</dbReference>
<feature type="domain" description="Acyltransferase 3" evidence="2">
    <location>
        <begin position="11"/>
        <end position="328"/>
    </location>
</feature>
<evidence type="ECO:0000313" key="4">
    <source>
        <dbReference type="EMBL" id="ORM67926.1"/>
    </source>
</evidence>
<feature type="transmembrane region" description="Helical" evidence="1">
    <location>
        <begin position="168"/>
        <end position="187"/>
    </location>
</feature>
<feature type="transmembrane region" description="Helical" evidence="1">
    <location>
        <begin position="247"/>
        <end position="265"/>
    </location>
</feature>
<reference evidence="4 5" key="1">
    <citation type="journal article" date="2017" name="Antonie Van Leeuwenhoek">
        <title>Phylogenomic resolution of the bacterial genus Pantoea and its relationship with Erwinia and Tatumella.</title>
        <authorList>
            <person name="Palmer M."/>
            <person name="Steenkamp E.T."/>
            <person name="Coetzee M.P."/>
            <person name="Chan W.Y."/>
            <person name="van Zyl E."/>
            <person name="De Maayer P."/>
            <person name="Coutinho T.A."/>
            <person name="Blom J."/>
            <person name="Smits T.H."/>
            <person name="Duffy B."/>
            <person name="Venter S.N."/>
        </authorList>
    </citation>
    <scope>NUCLEOTIDE SEQUENCE [LARGE SCALE GENOMIC DNA]</scope>
    <source>
        <strain evidence="4 5">LMG 26275</strain>
    </source>
</reference>
<evidence type="ECO:0000259" key="2">
    <source>
        <dbReference type="Pfam" id="PF01757"/>
    </source>
</evidence>
<proteinExistence type="predicted"/>
<dbReference type="EMBL" id="MLFR01000019">
    <property type="protein sequence ID" value="ORM67926.1"/>
    <property type="molecule type" value="Genomic_DNA"/>
</dbReference>
<dbReference type="PANTHER" id="PTHR23028">
    <property type="entry name" value="ACETYLTRANSFERASE"/>
    <property type="match status" value="1"/>
</dbReference>
<dbReference type="GO" id="GO:0016747">
    <property type="term" value="F:acyltransferase activity, transferring groups other than amino-acyl groups"/>
    <property type="evidence" value="ECO:0007669"/>
    <property type="project" value="InterPro"/>
</dbReference>
<keyword evidence="4" id="KW-0808">Transferase</keyword>